<feature type="non-terminal residue" evidence="2">
    <location>
        <position position="1"/>
    </location>
</feature>
<keyword evidence="3" id="KW-1185">Reference proteome</keyword>
<sequence length="117" mass="13740">MVLNMLQVYIYTQVKLSCPFSGHNSYALDYNICKYNAAINMQKYFYVFKLGSDWETEKKSGFSQGKREKRERERKRKRSLDDLWFLPLTLRSLFVSVVSATLKLPSLVHRTGMDTVN</sequence>
<evidence type="ECO:0000313" key="2">
    <source>
        <dbReference type="EMBL" id="RDY13072.1"/>
    </source>
</evidence>
<accession>A0A371IDE2</accession>
<evidence type="ECO:0000313" key="3">
    <source>
        <dbReference type="Proteomes" id="UP000257109"/>
    </source>
</evidence>
<name>A0A371IDE2_MUCPR</name>
<feature type="compositionally biased region" description="Basic and acidic residues" evidence="1">
    <location>
        <begin position="57"/>
        <end position="71"/>
    </location>
</feature>
<gene>
    <name evidence="2" type="ORF">CR513_02059</name>
</gene>
<reference evidence="2" key="1">
    <citation type="submission" date="2018-05" db="EMBL/GenBank/DDBJ databases">
        <title>Draft genome of Mucuna pruriens seed.</title>
        <authorList>
            <person name="Nnadi N.E."/>
            <person name="Vos R."/>
            <person name="Hasami M.H."/>
            <person name="Devisetty U.K."/>
            <person name="Aguiy J.C."/>
        </authorList>
    </citation>
    <scope>NUCLEOTIDE SEQUENCE [LARGE SCALE GENOMIC DNA]</scope>
    <source>
        <strain evidence="2">JCA_2017</strain>
    </source>
</reference>
<dbReference type="EMBL" id="QJKJ01000348">
    <property type="protein sequence ID" value="RDY13072.1"/>
    <property type="molecule type" value="Genomic_DNA"/>
</dbReference>
<organism evidence="2 3">
    <name type="scientific">Mucuna pruriens</name>
    <name type="common">Velvet bean</name>
    <name type="synonym">Dolichos pruriens</name>
    <dbReference type="NCBI Taxonomy" id="157652"/>
    <lineage>
        <taxon>Eukaryota</taxon>
        <taxon>Viridiplantae</taxon>
        <taxon>Streptophyta</taxon>
        <taxon>Embryophyta</taxon>
        <taxon>Tracheophyta</taxon>
        <taxon>Spermatophyta</taxon>
        <taxon>Magnoliopsida</taxon>
        <taxon>eudicotyledons</taxon>
        <taxon>Gunneridae</taxon>
        <taxon>Pentapetalae</taxon>
        <taxon>rosids</taxon>
        <taxon>fabids</taxon>
        <taxon>Fabales</taxon>
        <taxon>Fabaceae</taxon>
        <taxon>Papilionoideae</taxon>
        <taxon>50 kb inversion clade</taxon>
        <taxon>NPAAA clade</taxon>
        <taxon>indigoferoid/millettioid clade</taxon>
        <taxon>Phaseoleae</taxon>
        <taxon>Mucuna</taxon>
    </lineage>
</organism>
<protein>
    <submittedName>
        <fullName evidence="2">Uncharacterized protein</fullName>
    </submittedName>
</protein>
<dbReference type="Proteomes" id="UP000257109">
    <property type="component" value="Unassembled WGS sequence"/>
</dbReference>
<feature type="region of interest" description="Disordered" evidence="1">
    <location>
        <begin position="57"/>
        <end position="77"/>
    </location>
</feature>
<comment type="caution">
    <text evidence="2">The sequence shown here is derived from an EMBL/GenBank/DDBJ whole genome shotgun (WGS) entry which is preliminary data.</text>
</comment>
<proteinExistence type="predicted"/>
<dbReference type="AlphaFoldDB" id="A0A371IDE2"/>
<evidence type="ECO:0000256" key="1">
    <source>
        <dbReference type="SAM" id="MobiDB-lite"/>
    </source>
</evidence>